<keyword evidence="8" id="KW-0067">ATP-binding</keyword>
<dbReference type="NCBIfam" id="TIGR00084">
    <property type="entry name" value="ruvA"/>
    <property type="match status" value="1"/>
</dbReference>
<keyword evidence="2 6" id="KW-0227">DNA damage</keyword>
<dbReference type="HAMAP" id="MF_00031">
    <property type="entry name" value="DNA_HJ_migration_RuvA"/>
    <property type="match status" value="1"/>
</dbReference>
<dbReference type="Pfam" id="PF01330">
    <property type="entry name" value="RuvA_N"/>
    <property type="match status" value="1"/>
</dbReference>
<accession>A0A9D2WQ23</accession>
<proteinExistence type="inferred from homology"/>
<dbReference type="GO" id="GO:0000400">
    <property type="term" value="F:four-way junction DNA binding"/>
    <property type="evidence" value="ECO:0007669"/>
    <property type="project" value="UniProtKB-UniRule"/>
</dbReference>
<evidence type="ECO:0000259" key="7">
    <source>
        <dbReference type="SMART" id="SM00278"/>
    </source>
</evidence>
<evidence type="ECO:0000256" key="5">
    <source>
        <dbReference type="ARBA" id="ARBA00023204"/>
    </source>
</evidence>
<feature type="region of interest" description="Domain III" evidence="6">
    <location>
        <begin position="149"/>
        <end position="204"/>
    </location>
</feature>
<comment type="function">
    <text evidence="6">The RuvA-RuvB-RuvC complex processes Holliday junction (HJ) DNA during genetic recombination and DNA repair, while the RuvA-RuvB complex plays an important role in the rescue of blocked DNA replication forks via replication fork reversal (RFR). RuvA specifically binds to HJ cruciform DNA, conferring on it an open structure. The RuvB hexamer acts as an ATP-dependent pump, pulling dsDNA into and through the RuvAB complex. HJ branch migration allows RuvC to scan DNA until it finds its consensus sequence, where it cleaves and resolves the cruciform DNA.</text>
</comment>
<dbReference type="GO" id="GO:0005524">
    <property type="term" value="F:ATP binding"/>
    <property type="evidence" value="ECO:0007669"/>
    <property type="project" value="InterPro"/>
</dbReference>
<dbReference type="SUPFAM" id="SSF47781">
    <property type="entry name" value="RuvA domain 2-like"/>
    <property type="match status" value="1"/>
</dbReference>
<dbReference type="Gene3D" id="1.10.150.20">
    <property type="entry name" value="5' to 3' exonuclease, C-terminal subdomain"/>
    <property type="match status" value="1"/>
</dbReference>
<dbReference type="EMBL" id="LSRS01000005">
    <property type="protein sequence ID" value="KAF1084517.1"/>
    <property type="molecule type" value="Genomic_DNA"/>
</dbReference>
<dbReference type="SUPFAM" id="SSF46929">
    <property type="entry name" value="DNA helicase RuvA subunit, C-terminal domain"/>
    <property type="match status" value="1"/>
</dbReference>
<comment type="caution">
    <text evidence="8">The sequence shown here is derived from an EMBL/GenBank/DDBJ whole genome shotgun (WGS) entry which is preliminary data.</text>
</comment>
<dbReference type="AlphaFoldDB" id="A0A9D2WQ23"/>
<organism evidence="8 9">
    <name type="scientific">Sporotomaculum syntrophicum</name>
    <dbReference type="NCBI Taxonomy" id="182264"/>
    <lineage>
        <taxon>Bacteria</taxon>
        <taxon>Bacillati</taxon>
        <taxon>Bacillota</taxon>
        <taxon>Clostridia</taxon>
        <taxon>Eubacteriales</taxon>
        <taxon>Desulfallaceae</taxon>
        <taxon>Sporotomaculum</taxon>
    </lineage>
</organism>
<feature type="domain" description="Helix-hairpin-helix DNA-binding motif class 1" evidence="7">
    <location>
        <begin position="74"/>
        <end position="93"/>
    </location>
</feature>
<dbReference type="InterPro" id="IPR013849">
    <property type="entry name" value="DNA_helicase_Holl-junc_RuvA_I"/>
</dbReference>
<dbReference type="GO" id="GO:0005737">
    <property type="term" value="C:cytoplasm"/>
    <property type="evidence" value="ECO:0007669"/>
    <property type="project" value="UniProtKB-SubCell"/>
</dbReference>
<comment type="subcellular location">
    <subcellularLocation>
        <location evidence="6">Cytoplasm</location>
    </subcellularLocation>
</comment>
<comment type="similarity">
    <text evidence="6">Belongs to the RuvA family.</text>
</comment>
<gene>
    <name evidence="6 8" type="primary">ruvA</name>
    <name evidence="8" type="ORF">SPSYN_02295</name>
</gene>
<dbReference type="Pfam" id="PF14520">
    <property type="entry name" value="HHH_5"/>
    <property type="match status" value="1"/>
</dbReference>
<keyword evidence="8" id="KW-0347">Helicase</keyword>
<keyword evidence="1 6" id="KW-0963">Cytoplasm</keyword>
<dbReference type="RefSeq" id="WP_161822594.1">
    <property type="nucleotide sequence ID" value="NZ_LSRS01000005.1"/>
</dbReference>
<name>A0A9D2WQ23_9FIRM</name>
<comment type="caution">
    <text evidence="6">Lacks conserved residue(s) required for the propagation of feature annotation.</text>
</comment>
<feature type="domain" description="Helix-hairpin-helix DNA-binding motif class 1" evidence="7">
    <location>
        <begin position="109"/>
        <end position="128"/>
    </location>
</feature>
<evidence type="ECO:0000256" key="2">
    <source>
        <dbReference type="ARBA" id="ARBA00022763"/>
    </source>
</evidence>
<dbReference type="GO" id="GO:0006281">
    <property type="term" value="P:DNA repair"/>
    <property type="evidence" value="ECO:0007669"/>
    <property type="project" value="UniProtKB-UniRule"/>
</dbReference>
<evidence type="ECO:0000313" key="8">
    <source>
        <dbReference type="EMBL" id="KAF1084517.1"/>
    </source>
</evidence>
<dbReference type="InterPro" id="IPR036267">
    <property type="entry name" value="RuvA_C_sf"/>
</dbReference>
<dbReference type="SUPFAM" id="SSF50249">
    <property type="entry name" value="Nucleic acid-binding proteins"/>
    <property type="match status" value="1"/>
</dbReference>
<comment type="subunit">
    <text evidence="6">Homotetramer. Forms an RuvA(8)-RuvB(12)-Holliday junction (HJ) complex. HJ DNA is sandwiched between 2 RuvA tetramers; dsDNA enters through RuvA and exits via RuvB. An RuvB hexamer assembles on each DNA strand where it exits the tetramer. Each RuvB hexamer is contacted by two RuvA subunits (via domain III) on 2 adjacent RuvB subunits; this complex drives branch migration. In the full resolvosome a probable DNA-RuvA(4)-RuvB(12)-RuvC(2) complex forms which resolves the HJ.</text>
</comment>
<dbReference type="Proteomes" id="UP000798488">
    <property type="component" value="Unassembled WGS sequence"/>
</dbReference>
<dbReference type="InterPro" id="IPR011114">
    <property type="entry name" value="RuvA_C"/>
</dbReference>
<keyword evidence="9" id="KW-1185">Reference proteome</keyword>
<dbReference type="OrthoDB" id="5293449at2"/>
<keyword evidence="8" id="KW-0378">Hydrolase</keyword>
<keyword evidence="3 6" id="KW-0238">DNA-binding</keyword>
<keyword evidence="4 6" id="KW-0233">DNA recombination</keyword>
<keyword evidence="8" id="KW-0547">Nucleotide-binding</keyword>
<protein>
    <recommendedName>
        <fullName evidence="6">Holliday junction branch migration complex subunit RuvA</fullName>
    </recommendedName>
</protein>
<dbReference type="GO" id="GO:0006310">
    <property type="term" value="P:DNA recombination"/>
    <property type="evidence" value="ECO:0007669"/>
    <property type="project" value="UniProtKB-UniRule"/>
</dbReference>
<dbReference type="InterPro" id="IPR003583">
    <property type="entry name" value="Hlx-hairpin-Hlx_DNA-bd_motif"/>
</dbReference>
<dbReference type="InterPro" id="IPR000085">
    <property type="entry name" value="RuvA"/>
</dbReference>
<evidence type="ECO:0000313" key="9">
    <source>
        <dbReference type="Proteomes" id="UP000798488"/>
    </source>
</evidence>
<comment type="domain">
    <text evidence="6">Has three domains with a flexible linker between the domains II and III and assumes an 'L' shape. Domain III is highly mobile and contacts RuvB.</text>
</comment>
<evidence type="ECO:0000256" key="6">
    <source>
        <dbReference type="HAMAP-Rule" id="MF_00031"/>
    </source>
</evidence>
<dbReference type="Gene3D" id="1.10.8.10">
    <property type="entry name" value="DNA helicase RuvA subunit, C-terminal domain"/>
    <property type="match status" value="1"/>
</dbReference>
<keyword evidence="5 6" id="KW-0234">DNA repair</keyword>
<dbReference type="SMART" id="SM00278">
    <property type="entry name" value="HhH1"/>
    <property type="match status" value="2"/>
</dbReference>
<dbReference type="InterPro" id="IPR012340">
    <property type="entry name" value="NA-bd_OB-fold"/>
</dbReference>
<dbReference type="GO" id="GO:0048476">
    <property type="term" value="C:Holliday junction resolvase complex"/>
    <property type="evidence" value="ECO:0007669"/>
    <property type="project" value="UniProtKB-UniRule"/>
</dbReference>
<dbReference type="InterPro" id="IPR010994">
    <property type="entry name" value="RuvA_2-like"/>
</dbReference>
<sequence length="204" mass="21586">MIAFLRGALASVEAEAVVLDVHGVGYRVNVTAACAAKLSGQVNQEVALHTHLIVREDDLQLYGFFSTDEINVFLLLLGVNGVGPRAALAVLSHLTPHGLVRAVTLEDLSVLTKVPGVGKKIAQRIVLELKDKFEKLTIQSAEMPAIPVKAADVIDDALAGLLALGYGAGEARDAVQRAMESTLGQQAGVAQLIKHALRLLDKAK</sequence>
<dbReference type="Gene3D" id="2.40.50.140">
    <property type="entry name" value="Nucleic acid-binding proteins"/>
    <property type="match status" value="1"/>
</dbReference>
<evidence type="ECO:0000256" key="4">
    <source>
        <dbReference type="ARBA" id="ARBA00023172"/>
    </source>
</evidence>
<dbReference type="GO" id="GO:0016787">
    <property type="term" value="F:hydrolase activity"/>
    <property type="evidence" value="ECO:0007669"/>
    <property type="project" value="UniProtKB-KW"/>
</dbReference>
<dbReference type="GO" id="GO:0009378">
    <property type="term" value="F:four-way junction helicase activity"/>
    <property type="evidence" value="ECO:0007669"/>
    <property type="project" value="InterPro"/>
</dbReference>
<reference evidence="8" key="1">
    <citation type="submission" date="2016-02" db="EMBL/GenBank/DDBJ databases">
        <title>Draft Genome Sequence of Sporotomaculum syntrophicum Strain FB, a Syntrophic Benzoate Degrader.</title>
        <authorList>
            <person name="Nobu M.K."/>
            <person name="Narihiro T."/>
            <person name="Qiu Y.-L."/>
            <person name="Ohashi A."/>
            <person name="Liu W.-T."/>
            <person name="Yuji S."/>
        </authorList>
    </citation>
    <scope>NUCLEOTIDE SEQUENCE</scope>
    <source>
        <strain evidence="8">FB</strain>
    </source>
</reference>
<evidence type="ECO:0000256" key="1">
    <source>
        <dbReference type="ARBA" id="ARBA00022490"/>
    </source>
</evidence>
<evidence type="ECO:0000256" key="3">
    <source>
        <dbReference type="ARBA" id="ARBA00023125"/>
    </source>
</evidence>
<dbReference type="GO" id="GO:0009379">
    <property type="term" value="C:Holliday junction helicase complex"/>
    <property type="evidence" value="ECO:0007669"/>
    <property type="project" value="InterPro"/>
</dbReference>
<dbReference type="Pfam" id="PF07499">
    <property type="entry name" value="RuvA_C"/>
    <property type="match status" value="1"/>
</dbReference>
<dbReference type="CDD" id="cd14332">
    <property type="entry name" value="UBA_RuvA_C"/>
    <property type="match status" value="1"/>
</dbReference>